<dbReference type="AlphaFoldDB" id="A0AAE9XKS8"/>
<dbReference type="Pfam" id="PF00903">
    <property type="entry name" value="Glyoxalase"/>
    <property type="match status" value="1"/>
</dbReference>
<dbReference type="InterPro" id="IPR004360">
    <property type="entry name" value="Glyas_Fos-R_dOase_dom"/>
</dbReference>
<dbReference type="InterPro" id="IPR037523">
    <property type="entry name" value="VOC_core"/>
</dbReference>
<evidence type="ECO:0000313" key="2">
    <source>
        <dbReference type="EMBL" id="WCL52703.1"/>
    </source>
</evidence>
<dbReference type="PROSITE" id="PS51819">
    <property type="entry name" value="VOC"/>
    <property type="match status" value="1"/>
</dbReference>
<gene>
    <name evidence="2" type="ORF">PH603_09145</name>
</gene>
<dbReference type="RefSeq" id="WP_289502054.1">
    <property type="nucleotide sequence ID" value="NZ_CP116805.1"/>
</dbReference>
<dbReference type="PANTHER" id="PTHR33993:SF5">
    <property type="entry name" value="GLYOXALASE"/>
    <property type="match status" value="1"/>
</dbReference>
<dbReference type="InterPro" id="IPR052164">
    <property type="entry name" value="Anthracycline_SecMetBiosynth"/>
</dbReference>
<evidence type="ECO:0000313" key="3">
    <source>
        <dbReference type="Proteomes" id="UP001217500"/>
    </source>
</evidence>
<feature type="domain" description="VOC" evidence="1">
    <location>
        <begin position="10"/>
        <end position="127"/>
    </location>
</feature>
<dbReference type="SUPFAM" id="SSF54593">
    <property type="entry name" value="Glyoxalase/Bleomycin resistance protein/Dihydroxybiphenyl dioxygenase"/>
    <property type="match status" value="1"/>
</dbReference>
<dbReference type="Proteomes" id="UP001217500">
    <property type="component" value="Chromosome"/>
</dbReference>
<dbReference type="Gene3D" id="3.10.180.10">
    <property type="entry name" value="2,3-Dihydroxybiphenyl 1,2-Dioxygenase, domain 1"/>
    <property type="match status" value="1"/>
</dbReference>
<organism evidence="2 3">
    <name type="scientific">Gimibacter soli</name>
    <dbReference type="NCBI Taxonomy" id="3024400"/>
    <lineage>
        <taxon>Bacteria</taxon>
        <taxon>Pseudomonadati</taxon>
        <taxon>Pseudomonadota</taxon>
        <taxon>Alphaproteobacteria</taxon>
        <taxon>Kordiimonadales</taxon>
        <taxon>Temperatibacteraceae</taxon>
        <taxon>Gimibacter</taxon>
    </lineage>
</organism>
<reference evidence="2" key="1">
    <citation type="submission" date="2023-01" db="EMBL/GenBank/DDBJ databases">
        <title>The genome sequence of Kordiimonadaceae bacterium 6D33.</title>
        <authorList>
            <person name="Liu Y."/>
        </authorList>
    </citation>
    <scope>NUCLEOTIDE SEQUENCE</scope>
    <source>
        <strain evidence="2">6D33</strain>
    </source>
</reference>
<dbReference type="CDD" id="cd06587">
    <property type="entry name" value="VOC"/>
    <property type="match status" value="1"/>
</dbReference>
<dbReference type="EMBL" id="CP116805">
    <property type="protein sequence ID" value="WCL52703.1"/>
    <property type="molecule type" value="Genomic_DNA"/>
</dbReference>
<protein>
    <submittedName>
        <fullName evidence="2">VOC family protein</fullName>
    </submittedName>
</protein>
<keyword evidence="3" id="KW-1185">Reference proteome</keyword>
<sequence>MESQTGKVIGIGGVFVKCKDPDATVAWYKKYLGIPFDGYGASFPFREGASTDAPGYSVWGPFKADTVYMKPSTKDFMINFRVDDLDAILTRLKAEGVQQVDEVVDEPYGRFAWIMDPDGIKIELWQQIGPPPPPPSGDA</sequence>
<proteinExistence type="predicted"/>
<dbReference type="PANTHER" id="PTHR33993">
    <property type="entry name" value="GLYOXALASE-RELATED"/>
    <property type="match status" value="1"/>
</dbReference>
<dbReference type="KEGG" id="gso:PH603_09145"/>
<accession>A0AAE9XKS8</accession>
<name>A0AAE9XKS8_9PROT</name>
<dbReference type="InterPro" id="IPR029068">
    <property type="entry name" value="Glyas_Bleomycin-R_OHBP_Dase"/>
</dbReference>
<evidence type="ECO:0000259" key="1">
    <source>
        <dbReference type="PROSITE" id="PS51819"/>
    </source>
</evidence>